<dbReference type="AlphaFoldDB" id="A0AAJ8E3A6"/>
<feature type="transmembrane region" description="Helical" evidence="1">
    <location>
        <begin position="47"/>
        <end position="71"/>
    </location>
</feature>
<dbReference type="KEGG" id="ang:An02g03150"/>
<reference evidence="2" key="2">
    <citation type="submission" date="2025-08" db="UniProtKB">
        <authorList>
            <consortium name="RefSeq"/>
        </authorList>
    </citation>
    <scope>IDENTIFICATION</scope>
</reference>
<sequence length="122" mass="13832">MTTHAPFHTHTYCLELLTASPPILSSQPAAKTLHTPLRWNRVNSLTAFLSISVSGYLFVSDVFCYLCYVLIHRPDSRPDILFSGQLDYRSTSLQVTLLGRRFVSCYPFCSRTNEDGSRRIAD</sequence>
<proteinExistence type="predicted"/>
<evidence type="ECO:0000256" key="1">
    <source>
        <dbReference type="SAM" id="Phobius"/>
    </source>
</evidence>
<keyword evidence="1" id="KW-0472">Membrane</keyword>
<dbReference type="GeneID" id="84590266"/>
<organism evidence="2">
    <name type="scientific">Aspergillus niger</name>
    <dbReference type="NCBI Taxonomy" id="5061"/>
    <lineage>
        <taxon>Eukaryota</taxon>
        <taxon>Fungi</taxon>
        <taxon>Dikarya</taxon>
        <taxon>Ascomycota</taxon>
        <taxon>Pezizomycotina</taxon>
        <taxon>Eurotiomycetes</taxon>
        <taxon>Eurotiomycetidae</taxon>
        <taxon>Eurotiales</taxon>
        <taxon>Aspergillaceae</taxon>
        <taxon>Aspergillus</taxon>
        <taxon>Aspergillus subgen. Circumdati</taxon>
    </lineage>
</organism>
<keyword evidence="1" id="KW-1133">Transmembrane helix</keyword>
<evidence type="ECO:0000313" key="2">
    <source>
        <dbReference type="RefSeq" id="XP_059605106.1"/>
    </source>
</evidence>
<reference evidence="2" key="1">
    <citation type="submission" date="2025-02" db="EMBL/GenBank/DDBJ databases">
        <authorList>
            <consortium name="NCBI Genome Project"/>
        </authorList>
    </citation>
    <scope>NUCLEOTIDE SEQUENCE</scope>
</reference>
<name>A0AAJ8E3A6_ASPNG</name>
<dbReference type="RefSeq" id="XP_059605106.1">
    <property type="nucleotide sequence ID" value="XM_059746169.1"/>
</dbReference>
<gene>
    <name evidence="2" type="ORF">An02g03150</name>
</gene>
<accession>A0AAJ8E3A6</accession>
<keyword evidence="1" id="KW-0812">Transmembrane</keyword>
<protein>
    <submittedName>
        <fullName evidence="2">Uncharacterized protein</fullName>
    </submittedName>
</protein>
<dbReference type="VEuPathDB" id="FungiDB:An02g03150"/>